<reference evidence="4 5" key="1">
    <citation type="journal article" date="2017" name="Int. J. Syst. Evol. Microbiol.">
        <title>Mucilaginibacterpsychrotolerans sp. nov., isolated from peatlands.</title>
        <authorList>
            <person name="Deng Y."/>
            <person name="Shen L."/>
            <person name="Xu B."/>
            <person name="Liu Y."/>
            <person name="Gu Z."/>
            <person name="Liu H."/>
            <person name="Zhou Y."/>
        </authorList>
    </citation>
    <scope>NUCLEOTIDE SEQUENCE [LARGE SCALE GENOMIC DNA]</scope>
    <source>
        <strain evidence="4 5">NH7-4</strain>
    </source>
</reference>
<dbReference type="InterPro" id="IPR050832">
    <property type="entry name" value="Bact_Acetyltransf"/>
</dbReference>
<evidence type="ECO:0000313" key="5">
    <source>
        <dbReference type="Proteomes" id="UP000297540"/>
    </source>
</evidence>
<dbReference type="Gene3D" id="3.40.630.30">
    <property type="match status" value="1"/>
</dbReference>
<feature type="domain" description="N-acetyltransferase" evidence="3">
    <location>
        <begin position="4"/>
        <end position="153"/>
    </location>
</feature>
<dbReference type="RefSeq" id="WP_133233540.1">
    <property type="nucleotide sequence ID" value="NZ_SOZE01000022.1"/>
</dbReference>
<gene>
    <name evidence="4" type="ORF">E2R66_19095</name>
</gene>
<keyword evidence="5" id="KW-1185">Reference proteome</keyword>
<dbReference type="SUPFAM" id="SSF55729">
    <property type="entry name" value="Acyl-CoA N-acyltransferases (Nat)"/>
    <property type="match status" value="1"/>
</dbReference>
<dbReference type="InterPro" id="IPR000182">
    <property type="entry name" value="GNAT_dom"/>
</dbReference>
<dbReference type="InterPro" id="IPR016181">
    <property type="entry name" value="Acyl_CoA_acyltransferase"/>
</dbReference>
<evidence type="ECO:0000313" key="4">
    <source>
        <dbReference type="EMBL" id="TFF35364.1"/>
    </source>
</evidence>
<dbReference type="Proteomes" id="UP000297540">
    <property type="component" value="Unassembled WGS sequence"/>
</dbReference>
<evidence type="ECO:0000259" key="3">
    <source>
        <dbReference type="PROSITE" id="PS51186"/>
    </source>
</evidence>
<dbReference type="CDD" id="cd04301">
    <property type="entry name" value="NAT_SF"/>
    <property type="match status" value="1"/>
</dbReference>
<keyword evidence="2" id="KW-0012">Acyltransferase</keyword>
<name>A0A4Y8SA89_9SPHI</name>
<dbReference type="PROSITE" id="PS51186">
    <property type="entry name" value="GNAT"/>
    <property type="match status" value="1"/>
</dbReference>
<comment type="caution">
    <text evidence="4">The sequence shown here is derived from an EMBL/GenBank/DDBJ whole genome shotgun (WGS) entry which is preliminary data.</text>
</comment>
<organism evidence="4 5">
    <name type="scientific">Mucilaginibacter psychrotolerans</name>
    <dbReference type="NCBI Taxonomy" id="1524096"/>
    <lineage>
        <taxon>Bacteria</taxon>
        <taxon>Pseudomonadati</taxon>
        <taxon>Bacteroidota</taxon>
        <taxon>Sphingobacteriia</taxon>
        <taxon>Sphingobacteriales</taxon>
        <taxon>Sphingobacteriaceae</taxon>
        <taxon>Mucilaginibacter</taxon>
    </lineage>
</organism>
<evidence type="ECO:0000256" key="1">
    <source>
        <dbReference type="ARBA" id="ARBA00022679"/>
    </source>
</evidence>
<sequence>METITTRLATLADMPALLQFEQGVITAERPYDSTLKPDPVNYYDIELMIAAPHIHLVVAVLNGEPIGSGYARIQESKHFLNHPQHAYLGFMYVLPQHRGKGVNNLVMQALKDWAVSQGITELQLEVYYDNAPAIKAYEKSGFSKSMIQMRMGL</sequence>
<evidence type="ECO:0000256" key="2">
    <source>
        <dbReference type="ARBA" id="ARBA00023315"/>
    </source>
</evidence>
<keyword evidence="1 4" id="KW-0808">Transferase</keyword>
<dbReference type="PANTHER" id="PTHR43877">
    <property type="entry name" value="AMINOALKYLPHOSPHONATE N-ACETYLTRANSFERASE-RELATED-RELATED"/>
    <property type="match status" value="1"/>
</dbReference>
<accession>A0A4Y8SA89</accession>
<dbReference type="GO" id="GO:0016747">
    <property type="term" value="F:acyltransferase activity, transferring groups other than amino-acyl groups"/>
    <property type="evidence" value="ECO:0007669"/>
    <property type="project" value="InterPro"/>
</dbReference>
<dbReference type="EMBL" id="SOZE01000022">
    <property type="protein sequence ID" value="TFF35364.1"/>
    <property type="molecule type" value="Genomic_DNA"/>
</dbReference>
<protein>
    <submittedName>
        <fullName evidence="4">GNAT family N-acetyltransferase</fullName>
    </submittedName>
</protein>
<proteinExistence type="predicted"/>
<dbReference type="PANTHER" id="PTHR43877:SF2">
    <property type="entry name" value="AMINOALKYLPHOSPHONATE N-ACETYLTRANSFERASE-RELATED"/>
    <property type="match status" value="1"/>
</dbReference>
<dbReference type="AlphaFoldDB" id="A0A4Y8SA89"/>
<dbReference type="OrthoDB" id="1450704at2"/>
<dbReference type="Pfam" id="PF00583">
    <property type="entry name" value="Acetyltransf_1"/>
    <property type="match status" value="1"/>
</dbReference>